<dbReference type="Proteomes" id="UP000020077">
    <property type="component" value="Unassembled WGS sequence"/>
</dbReference>
<gene>
    <name evidence="1" type="ORF">AW09_000007</name>
</gene>
<dbReference type="EMBL" id="JDVG02000003">
    <property type="protein sequence ID" value="KFB74663.1"/>
    <property type="molecule type" value="Genomic_DNA"/>
</dbReference>
<dbReference type="AlphaFoldDB" id="A0A080M0F4"/>
<accession>A0A080M0F4</accession>
<comment type="caution">
    <text evidence="1">The sequence shown here is derived from an EMBL/GenBank/DDBJ whole genome shotgun (WGS) entry which is preliminary data.</text>
</comment>
<protein>
    <submittedName>
        <fullName evidence="1">Uncharacterized protein</fullName>
    </submittedName>
</protein>
<reference evidence="1 2" key="1">
    <citation type="submission" date="2014-02" db="EMBL/GenBank/DDBJ databases">
        <title>Expanding our view of genomic diversity in Candidatus Accumulibacter clades.</title>
        <authorList>
            <person name="Skennerton C.T."/>
            <person name="Barr J.J."/>
            <person name="Slater F.R."/>
            <person name="Bond P.L."/>
            <person name="Tyson G.W."/>
        </authorList>
    </citation>
    <scope>NUCLEOTIDE SEQUENCE [LARGE SCALE GENOMIC DNA]</scope>
    <source>
        <strain evidence="2">BA-91</strain>
    </source>
</reference>
<name>A0A080M0F4_9PROT</name>
<sequence>MAFQTLKARLKPVCHRTLRRQVTAYIPYTKRLPLVEEFTPEESEDRLYHLVSEYLQQDNLQALPASQRSLDDAGAAQATGFIDLRHCRR</sequence>
<evidence type="ECO:0000313" key="2">
    <source>
        <dbReference type="Proteomes" id="UP000020077"/>
    </source>
</evidence>
<proteinExistence type="predicted"/>
<organism evidence="1 2">
    <name type="scientific">Candidatus Accumulibacter phosphatis</name>
    <dbReference type="NCBI Taxonomy" id="327160"/>
    <lineage>
        <taxon>Bacteria</taxon>
        <taxon>Pseudomonadati</taxon>
        <taxon>Pseudomonadota</taxon>
        <taxon>Betaproteobacteria</taxon>
        <taxon>Candidatus Accumulibacter</taxon>
    </lineage>
</organism>
<evidence type="ECO:0000313" key="1">
    <source>
        <dbReference type="EMBL" id="KFB74663.1"/>
    </source>
</evidence>